<dbReference type="GO" id="GO:0015171">
    <property type="term" value="F:amino acid transmembrane transporter activity"/>
    <property type="evidence" value="ECO:0007669"/>
    <property type="project" value="TreeGrafter"/>
</dbReference>
<feature type="transmembrane region" description="Helical" evidence="6">
    <location>
        <begin position="66"/>
        <end position="87"/>
    </location>
</feature>
<name>A0A9X1XE46_9BACL</name>
<dbReference type="PANTHER" id="PTHR30086:SF20">
    <property type="entry name" value="ARGININE EXPORTER PROTEIN ARGO-RELATED"/>
    <property type="match status" value="1"/>
</dbReference>
<evidence type="ECO:0000313" key="7">
    <source>
        <dbReference type="EMBL" id="MCK6258436.1"/>
    </source>
</evidence>
<feature type="transmembrane region" description="Helical" evidence="6">
    <location>
        <begin position="39"/>
        <end position="59"/>
    </location>
</feature>
<gene>
    <name evidence="7" type="ORF">LCY76_17825</name>
</gene>
<dbReference type="Proteomes" id="UP001139011">
    <property type="component" value="Unassembled WGS sequence"/>
</dbReference>
<feature type="transmembrane region" description="Helical" evidence="6">
    <location>
        <begin position="149"/>
        <end position="169"/>
    </location>
</feature>
<dbReference type="EMBL" id="JAIWJX010000002">
    <property type="protein sequence ID" value="MCK6258436.1"/>
    <property type="molecule type" value="Genomic_DNA"/>
</dbReference>
<proteinExistence type="predicted"/>
<keyword evidence="8" id="KW-1185">Reference proteome</keyword>
<keyword evidence="2" id="KW-1003">Cell membrane</keyword>
<protein>
    <submittedName>
        <fullName evidence="7">LysE family transporter</fullName>
    </submittedName>
</protein>
<dbReference type="InterPro" id="IPR001123">
    <property type="entry name" value="LeuE-type"/>
</dbReference>
<keyword evidence="3 6" id="KW-0812">Transmembrane</keyword>
<dbReference type="PANTHER" id="PTHR30086">
    <property type="entry name" value="ARGININE EXPORTER PROTEIN ARGO"/>
    <property type="match status" value="1"/>
</dbReference>
<evidence type="ECO:0000256" key="1">
    <source>
        <dbReference type="ARBA" id="ARBA00004651"/>
    </source>
</evidence>
<dbReference type="AlphaFoldDB" id="A0A9X1XE46"/>
<comment type="caution">
    <text evidence="7">The sequence shown here is derived from an EMBL/GenBank/DDBJ whole genome shotgun (WGS) entry which is preliminary data.</text>
</comment>
<organism evidence="7 8">
    <name type="scientific">Fictibacillus marinisediminis</name>
    <dbReference type="NCBI Taxonomy" id="2878389"/>
    <lineage>
        <taxon>Bacteria</taxon>
        <taxon>Bacillati</taxon>
        <taxon>Bacillota</taxon>
        <taxon>Bacilli</taxon>
        <taxon>Bacillales</taxon>
        <taxon>Fictibacillaceae</taxon>
        <taxon>Fictibacillus</taxon>
    </lineage>
</organism>
<evidence type="ECO:0000256" key="6">
    <source>
        <dbReference type="SAM" id="Phobius"/>
    </source>
</evidence>
<feature type="transmembrane region" description="Helical" evidence="6">
    <location>
        <begin position="181"/>
        <end position="200"/>
    </location>
</feature>
<accession>A0A9X1XE46</accession>
<evidence type="ECO:0000256" key="2">
    <source>
        <dbReference type="ARBA" id="ARBA00022475"/>
    </source>
</evidence>
<keyword evidence="5 6" id="KW-0472">Membrane</keyword>
<evidence type="ECO:0000313" key="8">
    <source>
        <dbReference type="Proteomes" id="UP001139011"/>
    </source>
</evidence>
<sequence length="217" mass="23971">MLVLFLLGLALAASPGPDFLLMTKHTLSHGTRMGYATFLGNRTSFILHLTLAVLGLSVILKESALLYLFIRMAGAAYLIYLGCNNIFRRISAQAAHSSSITSMALSALLAYQRGFWSNLLNPKVSLFFLSIFPQFVTAENFASEPFSNALIFLAGNSCWYLAVLPIVGMQLIREGMARFQAILDLVFGLLFLGYGGKMIIEDLQILLRYLPGYSFFS</sequence>
<reference evidence="7" key="1">
    <citation type="submission" date="2021-09" db="EMBL/GenBank/DDBJ databases">
        <title>Genome analysis of Fictibacillus sp. KIGAM418 isolated from marine sediment.</title>
        <authorList>
            <person name="Seo M.-J."/>
            <person name="Cho E.-S."/>
            <person name="Hwang C.Y."/>
        </authorList>
    </citation>
    <scope>NUCLEOTIDE SEQUENCE</scope>
    <source>
        <strain evidence="7">KIGAM418</strain>
    </source>
</reference>
<evidence type="ECO:0000256" key="5">
    <source>
        <dbReference type="ARBA" id="ARBA00023136"/>
    </source>
</evidence>
<evidence type="ECO:0000256" key="4">
    <source>
        <dbReference type="ARBA" id="ARBA00022989"/>
    </source>
</evidence>
<dbReference type="Pfam" id="PF01810">
    <property type="entry name" value="LysE"/>
    <property type="match status" value="1"/>
</dbReference>
<evidence type="ECO:0000256" key="3">
    <source>
        <dbReference type="ARBA" id="ARBA00022692"/>
    </source>
</evidence>
<dbReference type="RefSeq" id="WP_248253726.1">
    <property type="nucleotide sequence ID" value="NZ_JAIWJX010000002.1"/>
</dbReference>
<keyword evidence="4 6" id="KW-1133">Transmembrane helix</keyword>
<dbReference type="PIRSF" id="PIRSF006324">
    <property type="entry name" value="LeuE"/>
    <property type="match status" value="1"/>
</dbReference>
<feature type="transmembrane region" description="Helical" evidence="6">
    <location>
        <begin position="93"/>
        <end position="112"/>
    </location>
</feature>
<comment type="subcellular location">
    <subcellularLocation>
        <location evidence="1">Cell membrane</location>
        <topology evidence="1">Multi-pass membrane protein</topology>
    </subcellularLocation>
</comment>
<dbReference type="GO" id="GO:0005886">
    <property type="term" value="C:plasma membrane"/>
    <property type="evidence" value="ECO:0007669"/>
    <property type="project" value="UniProtKB-SubCell"/>
</dbReference>